<evidence type="ECO:0000313" key="2">
    <source>
        <dbReference type="EMBL" id="OGZ85291.1"/>
    </source>
</evidence>
<dbReference type="STRING" id="1802229.A2401_00965"/>
<feature type="transmembrane region" description="Helical" evidence="1">
    <location>
        <begin position="6"/>
        <end position="24"/>
    </location>
</feature>
<dbReference type="AlphaFoldDB" id="A0A1G2JFL5"/>
<evidence type="ECO:0000256" key="1">
    <source>
        <dbReference type="SAM" id="Phobius"/>
    </source>
</evidence>
<dbReference type="InterPro" id="IPR010545">
    <property type="entry name" value="SPP"/>
</dbReference>
<feature type="transmembrane region" description="Helical" evidence="1">
    <location>
        <begin position="118"/>
        <end position="137"/>
    </location>
</feature>
<evidence type="ECO:0000313" key="3">
    <source>
        <dbReference type="Proteomes" id="UP000177751"/>
    </source>
</evidence>
<organism evidence="2 3">
    <name type="scientific">Candidatus Staskawiczbacteria bacterium RIFOXYC1_FULL_38_18</name>
    <dbReference type="NCBI Taxonomy" id="1802229"/>
    <lineage>
        <taxon>Bacteria</taxon>
        <taxon>Candidatus Staskawicziibacteriota</taxon>
    </lineage>
</organism>
<dbReference type="EMBL" id="MHPP01000004">
    <property type="protein sequence ID" value="OGZ85291.1"/>
    <property type="molecule type" value="Genomic_DNA"/>
</dbReference>
<keyword evidence="1" id="KW-0812">Transmembrane</keyword>
<comment type="caution">
    <text evidence="2">The sequence shown here is derived from an EMBL/GenBank/DDBJ whole genome shotgun (WGS) entry which is preliminary data.</text>
</comment>
<evidence type="ECO:0008006" key="4">
    <source>
        <dbReference type="Google" id="ProtNLM"/>
    </source>
</evidence>
<keyword evidence="1" id="KW-0472">Membrane</keyword>
<protein>
    <recommendedName>
        <fullName evidence="4">Prepilin type IV endopeptidase peptidase domain-containing protein</fullName>
    </recommendedName>
</protein>
<dbReference type="Pfam" id="PF06550">
    <property type="entry name" value="SPP"/>
    <property type="match status" value="1"/>
</dbReference>
<reference evidence="2 3" key="1">
    <citation type="journal article" date="2016" name="Nat. Commun.">
        <title>Thousands of microbial genomes shed light on interconnected biogeochemical processes in an aquifer system.</title>
        <authorList>
            <person name="Anantharaman K."/>
            <person name="Brown C.T."/>
            <person name="Hug L.A."/>
            <person name="Sharon I."/>
            <person name="Castelle C.J."/>
            <person name="Probst A.J."/>
            <person name="Thomas B.C."/>
            <person name="Singh A."/>
            <person name="Wilkins M.J."/>
            <person name="Karaoz U."/>
            <person name="Brodie E.L."/>
            <person name="Williams K.H."/>
            <person name="Hubbard S.S."/>
            <person name="Banfield J.F."/>
        </authorList>
    </citation>
    <scope>NUCLEOTIDE SEQUENCE [LARGE SCALE GENOMIC DNA]</scope>
</reference>
<keyword evidence="1" id="KW-1133">Transmembrane helix</keyword>
<gene>
    <name evidence="2" type="ORF">A2401_00965</name>
</gene>
<proteinExistence type="predicted"/>
<feature type="transmembrane region" description="Helical" evidence="1">
    <location>
        <begin position="93"/>
        <end position="111"/>
    </location>
</feature>
<name>A0A1G2JFL5_9BACT</name>
<feature type="transmembrane region" description="Helical" evidence="1">
    <location>
        <begin position="67"/>
        <end position="87"/>
    </location>
</feature>
<sequence>MGFSPSAVVVLLLIFSVYDFIAVYKTKHMVAMAKEMIEKKVVLGFIIPKEIRYFKDNLDKVKSGGNFIILGGGDVVFPALLAVSIIPQSFLKSLVVVLFSLIGAFLSYWIFTREKEPIPALPPIAFVSIAGYLITLFF</sequence>
<dbReference type="Proteomes" id="UP000177751">
    <property type="component" value="Unassembled WGS sequence"/>
</dbReference>
<accession>A0A1G2JFL5</accession>